<protein>
    <submittedName>
        <fullName evidence="1">Uncharacterized protein</fullName>
    </submittedName>
</protein>
<comment type="caution">
    <text evidence="1">The sequence shown here is derived from an EMBL/GenBank/DDBJ whole genome shotgun (WGS) entry which is preliminary data.</text>
</comment>
<dbReference type="Proteomes" id="UP000297597">
    <property type="component" value="Unassembled WGS sequence"/>
</dbReference>
<accession>A0A4Y7R855</accession>
<evidence type="ECO:0000313" key="1">
    <source>
        <dbReference type="EMBL" id="TEB05144.1"/>
    </source>
</evidence>
<keyword evidence="2" id="KW-1185">Reference proteome</keyword>
<reference evidence="1 2" key="1">
    <citation type="journal article" date="2018" name="Environ. Microbiol.">
        <title>Novel energy conservation strategies and behaviour of Pelotomaculum schinkii driving syntrophic propionate catabolism.</title>
        <authorList>
            <person name="Hidalgo-Ahumada C.A.P."/>
            <person name="Nobu M.K."/>
            <person name="Narihiro T."/>
            <person name="Tamaki H."/>
            <person name="Liu W.T."/>
            <person name="Kamagata Y."/>
            <person name="Stams A.J.M."/>
            <person name="Imachi H."/>
            <person name="Sousa D.Z."/>
        </authorList>
    </citation>
    <scope>NUCLEOTIDE SEQUENCE [LARGE SCALE GENOMIC DNA]</scope>
    <source>
        <strain evidence="1 2">MGP</strain>
    </source>
</reference>
<organism evidence="1 2">
    <name type="scientific">Pelotomaculum propionicicum</name>
    <dbReference type="NCBI Taxonomy" id="258475"/>
    <lineage>
        <taxon>Bacteria</taxon>
        <taxon>Bacillati</taxon>
        <taxon>Bacillota</taxon>
        <taxon>Clostridia</taxon>
        <taxon>Eubacteriales</taxon>
        <taxon>Desulfotomaculaceae</taxon>
        <taxon>Pelotomaculum</taxon>
    </lineage>
</organism>
<proteinExistence type="predicted"/>
<dbReference type="EMBL" id="QFFZ01000144">
    <property type="protein sequence ID" value="TEB05144.1"/>
    <property type="molecule type" value="Genomic_DNA"/>
</dbReference>
<name>A0A4Y7R855_9FIRM</name>
<dbReference type="AlphaFoldDB" id="A0A4Y7R855"/>
<evidence type="ECO:0000313" key="2">
    <source>
        <dbReference type="Proteomes" id="UP000297597"/>
    </source>
</evidence>
<gene>
    <name evidence="1" type="ORF">Pmgp_03828</name>
</gene>
<dbReference type="RefSeq" id="WP_153189241.1">
    <property type="nucleotide sequence ID" value="NZ_QFFZ01000144.1"/>
</dbReference>
<sequence length="162" mass="19466">MFTFSETNDRLEKYFSLMKIDDPARRMEIEKADIILLPDYEYYDYWPISEVFYNYCISNHPEHSIEYCYPTKWIKTFCSYSANVLLPTIVTSNIFLPTLLNIISGFLYDCLEQRAREREIHSKDGVYLPDEIYMIPLQKPRRIPKISSWCSRRNKAEYRSIL</sequence>